<dbReference type="PROSITE" id="PS51335">
    <property type="entry name" value="ELMO"/>
    <property type="match status" value="1"/>
</dbReference>
<reference evidence="1" key="1">
    <citation type="submission" date="2019-03" db="EMBL/GenBank/DDBJ databases">
        <title>Improved annotation for the trematode Fasciola hepatica.</title>
        <authorList>
            <person name="Choi Y.-J."/>
            <person name="Martin J."/>
            <person name="Mitreva M."/>
        </authorList>
    </citation>
    <scope>NUCLEOTIDE SEQUENCE [LARGE SCALE GENOMIC DNA]</scope>
</reference>
<gene>
    <name evidence="1" type="ORF">D915_004335</name>
</gene>
<name>A0A2H1CHE0_FASHE</name>
<dbReference type="InterPro" id="IPR006816">
    <property type="entry name" value="ELMO_dom"/>
</dbReference>
<evidence type="ECO:0000313" key="2">
    <source>
        <dbReference type="Proteomes" id="UP000230066"/>
    </source>
</evidence>
<sequence>MEISFFQIDNSVFCVLFQEQCDDWDTVPSIQLKNKWDIKTYADTGIHVQEFRLKFADGDGQNNNIQHPYPTTPVQSARSIQTALPVPLTAIVTSGHRAVTHKKDFASSYNDCITFEQCISSLSSVNQMHMEQKRCKRSSTWRKSWLVRIFFGPPQLERRYIEQRAFIYTLSRISCKPLTDRLHGSMLYTVFKRLTGSSSQLILGEHWKLIGFQGTDPETDFRGAGLLALLCLVFLVTELAQSIHIRQLFGLSIDPVQNFPFACVGINITSNLLEALCDDQLNRLIHVRKNVLDTFLLLYCALFFKLGDIWTTQKCTICDMSSVLKQLQHMLIRNPEDLLKWYQSFETSTD</sequence>
<organism evidence="1 2">
    <name type="scientific">Fasciola hepatica</name>
    <name type="common">Liver fluke</name>
    <dbReference type="NCBI Taxonomy" id="6192"/>
    <lineage>
        <taxon>Eukaryota</taxon>
        <taxon>Metazoa</taxon>
        <taxon>Spiralia</taxon>
        <taxon>Lophotrochozoa</taxon>
        <taxon>Platyhelminthes</taxon>
        <taxon>Trematoda</taxon>
        <taxon>Digenea</taxon>
        <taxon>Plagiorchiida</taxon>
        <taxon>Echinostomata</taxon>
        <taxon>Echinostomatoidea</taxon>
        <taxon>Fasciolidae</taxon>
        <taxon>Fasciola</taxon>
    </lineage>
</organism>
<protein>
    <submittedName>
        <fullName evidence="1">ELMO domain-containing protein 3</fullName>
    </submittedName>
</protein>
<accession>A0A2H1CHE0</accession>
<dbReference type="Pfam" id="PF04727">
    <property type="entry name" value="ELMO_CED12"/>
    <property type="match status" value="1"/>
</dbReference>
<dbReference type="InterPro" id="IPR050868">
    <property type="entry name" value="ELMO_domain-containing"/>
</dbReference>
<dbReference type="EMBL" id="JXXN02001334">
    <property type="protein sequence ID" value="THD25000.1"/>
    <property type="molecule type" value="Genomic_DNA"/>
</dbReference>
<dbReference type="PANTHER" id="PTHR12771">
    <property type="entry name" value="ENGULFMENT AND CELL MOTILITY"/>
    <property type="match status" value="1"/>
</dbReference>
<evidence type="ECO:0000313" key="1">
    <source>
        <dbReference type="EMBL" id="THD25000.1"/>
    </source>
</evidence>
<dbReference type="Proteomes" id="UP000230066">
    <property type="component" value="Unassembled WGS sequence"/>
</dbReference>
<dbReference type="PANTHER" id="PTHR12771:SF2">
    <property type="entry name" value="ELMO DOMAIN-CONTAINING PROTEIN 3"/>
    <property type="match status" value="1"/>
</dbReference>
<keyword evidence="2" id="KW-1185">Reference proteome</keyword>
<proteinExistence type="predicted"/>
<comment type="caution">
    <text evidence="1">The sequence shown here is derived from an EMBL/GenBank/DDBJ whole genome shotgun (WGS) entry which is preliminary data.</text>
</comment>
<dbReference type="AlphaFoldDB" id="A0A2H1CHE0"/>